<dbReference type="InterPro" id="IPR025436">
    <property type="entry name" value="DUF4179"/>
</dbReference>
<gene>
    <name evidence="3" type="ORF">PIL02S_05093</name>
</gene>
<dbReference type="Gene3D" id="2.60.40.1630">
    <property type="entry name" value="bacillus anthracis domain"/>
    <property type="match status" value="1"/>
</dbReference>
<dbReference type="Pfam" id="PF13786">
    <property type="entry name" value="DUF4179"/>
    <property type="match status" value="1"/>
</dbReference>
<reference evidence="3 4" key="1">
    <citation type="submission" date="2018-01" db="EMBL/GenBank/DDBJ databases">
        <title>Genome sequence of the PGP bacterium Paenibacillus illinoisensis E3.</title>
        <authorList>
            <person name="Rolli E."/>
            <person name="Marasco R."/>
            <person name="Bessem C."/>
            <person name="Michoud G."/>
            <person name="Gaiarsa S."/>
            <person name="Borin S."/>
            <person name="Daffonchio D."/>
        </authorList>
    </citation>
    <scope>NUCLEOTIDE SEQUENCE [LARGE SCALE GENOMIC DNA]</scope>
    <source>
        <strain evidence="3 4">E3</strain>
    </source>
</reference>
<evidence type="ECO:0000256" key="1">
    <source>
        <dbReference type="SAM" id="Phobius"/>
    </source>
</evidence>
<keyword evidence="1" id="KW-0812">Transmembrane</keyword>
<organism evidence="3 4">
    <name type="scientific">Paenibacillus illinoisensis</name>
    <dbReference type="NCBI Taxonomy" id="59845"/>
    <lineage>
        <taxon>Bacteria</taxon>
        <taxon>Bacillati</taxon>
        <taxon>Bacillota</taxon>
        <taxon>Bacilli</taxon>
        <taxon>Bacillales</taxon>
        <taxon>Paenibacillaceae</taxon>
        <taxon>Paenibacillus</taxon>
    </lineage>
</organism>
<keyword evidence="1" id="KW-0472">Membrane</keyword>
<keyword evidence="1" id="KW-1133">Transmembrane helix</keyword>
<evidence type="ECO:0000313" key="4">
    <source>
        <dbReference type="Proteomes" id="UP000247459"/>
    </source>
</evidence>
<dbReference type="Proteomes" id="UP000247459">
    <property type="component" value="Unassembled WGS sequence"/>
</dbReference>
<dbReference type="OrthoDB" id="2578053at2"/>
<dbReference type="EMBL" id="PRLG01000028">
    <property type="protein sequence ID" value="PYY26917.1"/>
    <property type="molecule type" value="Genomic_DNA"/>
</dbReference>
<evidence type="ECO:0000313" key="3">
    <source>
        <dbReference type="EMBL" id="PYY26917.1"/>
    </source>
</evidence>
<feature type="domain" description="DUF4179" evidence="2">
    <location>
        <begin position="60"/>
        <end position="150"/>
    </location>
</feature>
<evidence type="ECO:0000259" key="2">
    <source>
        <dbReference type="Pfam" id="PF13786"/>
    </source>
</evidence>
<protein>
    <recommendedName>
        <fullName evidence="2">DUF4179 domain-containing protein</fullName>
    </recommendedName>
</protein>
<dbReference type="RefSeq" id="WP_110821893.1">
    <property type="nucleotide sequence ID" value="NZ_PRLG01000028.1"/>
</dbReference>
<proteinExistence type="predicted"/>
<feature type="transmembrane region" description="Helical" evidence="1">
    <location>
        <begin position="51"/>
        <end position="72"/>
    </location>
</feature>
<accession>A0A2W0C4E5</accession>
<name>A0A2W0C4E5_9BACL</name>
<sequence length="380" mass="42378">MRTSPEEKALLADAYQVELEKQHLNPADTAFAIQRGLAKARARRTTSGLSLKWVTAVLITAITAACLLLGPYRGIMIPQTTAVEPIQDWGVLEPFRKLADQDVNGSTIESAINNGYYQLVDRTVKSGIYQFTVNAVMADENKLIVLYTAKTDDTQEIYSVVNAKMTNAITNNVLGDGNSRGMHTPDDEHTIYGQSAIELRKNQPLPEQVMMNVQISSVVPNKGTNSDAVNKERKYQFSKKMDITFNLDPKFSVPQTEVLELKQLLTIDGHEVMLSEVELSPLVTRARFIYEPEKEIDFESRMSINDVVRPTQMISTTKDGKETKLNMVSGSGTEDGMIFSFGSNLLDDPQSLVLKLHGIPGKVYDDLQEAERDMIELKIK</sequence>
<dbReference type="AlphaFoldDB" id="A0A2W0C4E5"/>
<comment type="caution">
    <text evidence="3">The sequence shown here is derived from an EMBL/GenBank/DDBJ whole genome shotgun (WGS) entry which is preliminary data.</text>
</comment>